<comment type="caution">
    <text evidence="1">The sequence shown here is derived from an EMBL/GenBank/DDBJ whole genome shotgun (WGS) entry which is preliminary data.</text>
</comment>
<evidence type="ECO:0000313" key="1">
    <source>
        <dbReference type="EMBL" id="OQR95506.1"/>
    </source>
</evidence>
<reference evidence="1 2" key="1">
    <citation type="journal article" date="2014" name="Genome Biol. Evol.">
        <title>The secreted proteins of Achlya hypogyna and Thraustotheca clavata identify the ancestral oomycete secretome and reveal gene acquisitions by horizontal gene transfer.</title>
        <authorList>
            <person name="Misner I."/>
            <person name="Blouin N."/>
            <person name="Leonard G."/>
            <person name="Richards T.A."/>
            <person name="Lane C.E."/>
        </authorList>
    </citation>
    <scope>NUCLEOTIDE SEQUENCE [LARGE SCALE GENOMIC DNA]</scope>
    <source>
        <strain evidence="1 2">ATCC 34112</strain>
    </source>
</reference>
<dbReference type="Proteomes" id="UP000243217">
    <property type="component" value="Unassembled WGS sequence"/>
</dbReference>
<proteinExistence type="predicted"/>
<dbReference type="AlphaFoldDB" id="A0A1V9ZBW5"/>
<name>A0A1V9ZBW5_9STRA</name>
<sequence length="202" mass="23262">MSLSTLTPYVLTFTGLRRSNGMVIGDVLVSGKVDCVEARFRLGSLELIHFQAVHAPNEIMPLYDEALVYVVSENLYLQGCTWSQKLVWGKKPIEKAVFILRSAKNPTQMMPLQIKNGLYLQSYKWCHCFVEFKPTRPFNIWKMGNLILHSNKKPIELFAQVPQDRYAQSNIWQTRPHIAFPVVFVSIDNTTNQELNEENETL</sequence>
<organism evidence="1 2">
    <name type="scientific">Thraustotheca clavata</name>
    <dbReference type="NCBI Taxonomy" id="74557"/>
    <lineage>
        <taxon>Eukaryota</taxon>
        <taxon>Sar</taxon>
        <taxon>Stramenopiles</taxon>
        <taxon>Oomycota</taxon>
        <taxon>Saprolegniomycetes</taxon>
        <taxon>Saprolegniales</taxon>
        <taxon>Achlyaceae</taxon>
        <taxon>Thraustotheca</taxon>
    </lineage>
</organism>
<evidence type="ECO:0000313" key="2">
    <source>
        <dbReference type="Proteomes" id="UP000243217"/>
    </source>
</evidence>
<dbReference type="EMBL" id="JNBS01002093">
    <property type="protein sequence ID" value="OQR95506.1"/>
    <property type="molecule type" value="Genomic_DNA"/>
</dbReference>
<gene>
    <name evidence="1" type="ORF">THRCLA_22130</name>
</gene>
<accession>A0A1V9ZBW5</accession>
<protein>
    <submittedName>
        <fullName evidence="1">Uncharacterized protein</fullName>
    </submittedName>
</protein>
<dbReference type="OrthoDB" id="10486815at2759"/>
<keyword evidence="2" id="KW-1185">Reference proteome</keyword>